<dbReference type="InterPro" id="IPR015867">
    <property type="entry name" value="N-reg_PII/ATP_PRibTrfase_C"/>
</dbReference>
<keyword evidence="3" id="KW-0597">Phosphoprotein</keyword>
<dbReference type="GO" id="GO:0005829">
    <property type="term" value="C:cytosol"/>
    <property type="evidence" value="ECO:0007669"/>
    <property type="project" value="TreeGrafter"/>
</dbReference>
<feature type="modified residue" description="O-UMP-tyrosine" evidence="3">
    <location>
        <position position="68"/>
    </location>
</feature>
<dbReference type="GO" id="GO:0005524">
    <property type="term" value="F:ATP binding"/>
    <property type="evidence" value="ECO:0007669"/>
    <property type="project" value="TreeGrafter"/>
</dbReference>
<evidence type="ECO:0000256" key="1">
    <source>
        <dbReference type="ARBA" id="ARBA00015681"/>
    </source>
</evidence>
<protein>
    <recommendedName>
        <fullName evidence="1">Nitrogen regulatory protein P-II</fullName>
    </recommendedName>
</protein>
<dbReference type="OrthoDB" id="7959799at2"/>
<dbReference type="PRINTS" id="PR00340">
    <property type="entry name" value="PIIGLNB"/>
</dbReference>
<dbReference type="HOGENOM" id="CLU_082268_0_1_5"/>
<dbReference type="PhylomeDB" id="A7ICX6"/>
<comment type="function">
    <text evidence="2">In nitrogen-limiting conditions, when the ratio of Gln to 2-ketoglutarate decreases, P-II is uridylylated to P-II-UMP. P-II-UMP allows the deadenylation of glutamine synthetase (GS), thus activating the enzyme. Conversely, in nitrogen excess P-II is deuridylated and promotes the adenylation of GS. P-II indirectly controls the transcription of the GS gene (glnA). P-II prevents NR-II-catalyzed conversion of NR-I to NR-I-phosphate, the transcriptional activator of glnA. When P-II is uridylylated to P-II-UMP, these events are reversed.</text>
</comment>
<proteinExistence type="predicted"/>
<evidence type="ECO:0000256" key="3">
    <source>
        <dbReference type="PIRSR" id="PIRSR602187-50"/>
    </source>
</evidence>
<dbReference type="Pfam" id="PF00543">
    <property type="entry name" value="P-II"/>
    <property type="match status" value="1"/>
</dbReference>
<dbReference type="AlphaFoldDB" id="A7ICX6"/>
<dbReference type="SUPFAM" id="SSF54913">
    <property type="entry name" value="GlnB-like"/>
    <property type="match status" value="1"/>
</dbReference>
<keyword evidence="5" id="KW-1185">Reference proteome</keyword>
<dbReference type="STRING" id="78245.Xaut_0615"/>
<evidence type="ECO:0000313" key="5">
    <source>
        <dbReference type="Proteomes" id="UP000002417"/>
    </source>
</evidence>
<dbReference type="Proteomes" id="UP000002417">
    <property type="component" value="Chromosome"/>
</dbReference>
<reference evidence="4 5" key="1">
    <citation type="submission" date="2007-07" db="EMBL/GenBank/DDBJ databases">
        <title>Complete sequence of chromosome of Xanthobacter autotrophicus Py2.</title>
        <authorList>
            <consortium name="US DOE Joint Genome Institute"/>
            <person name="Copeland A."/>
            <person name="Lucas S."/>
            <person name="Lapidus A."/>
            <person name="Barry K."/>
            <person name="Glavina del Rio T."/>
            <person name="Hammon N."/>
            <person name="Israni S."/>
            <person name="Dalin E."/>
            <person name="Tice H."/>
            <person name="Pitluck S."/>
            <person name="Sims D."/>
            <person name="Brettin T."/>
            <person name="Bruce D."/>
            <person name="Detter J.C."/>
            <person name="Han C."/>
            <person name="Tapia R."/>
            <person name="Brainard J."/>
            <person name="Schmutz J."/>
            <person name="Larimer F."/>
            <person name="Land M."/>
            <person name="Hauser L."/>
            <person name="Kyrpides N."/>
            <person name="Kim E."/>
            <person name="Ensigns S.A."/>
            <person name="Richardson P."/>
        </authorList>
    </citation>
    <scope>NUCLEOTIDE SEQUENCE [LARGE SCALE GENOMIC DNA]</scope>
    <source>
        <strain evidence="5">ATCC BAA-1158 / Py2</strain>
    </source>
</reference>
<dbReference type="PANTHER" id="PTHR30115:SF11">
    <property type="entry name" value="NITROGEN REGULATORY PROTEIN P-II HOMOLOG"/>
    <property type="match status" value="1"/>
</dbReference>
<dbReference type="GO" id="GO:0030234">
    <property type="term" value="F:enzyme regulator activity"/>
    <property type="evidence" value="ECO:0007669"/>
    <property type="project" value="InterPro"/>
</dbReference>
<evidence type="ECO:0000313" key="4">
    <source>
        <dbReference type="EMBL" id="ABS65869.1"/>
    </source>
</evidence>
<dbReference type="EMBL" id="CP000781">
    <property type="protein sequence ID" value="ABS65869.1"/>
    <property type="molecule type" value="Genomic_DNA"/>
</dbReference>
<dbReference type="KEGG" id="xau:Xaut_0615"/>
<dbReference type="PANTHER" id="PTHR30115">
    <property type="entry name" value="NITROGEN REGULATORY PROTEIN P-II"/>
    <property type="match status" value="1"/>
</dbReference>
<evidence type="ECO:0000256" key="2">
    <source>
        <dbReference type="ARBA" id="ARBA00025238"/>
    </source>
</evidence>
<dbReference type="eggNOG" id="COG0347">
    <property type="taxonomic scope" value="Bacteria"/>
</dbReference>
<dbReference type="PROSITE" id="PS51343">
    <property type="entry name" value="PII_GLNB_DOM"/>
    <property type="match status" value="1"/>
</dbReference>
<dbReference type="Gene3D" id="3.30.70.120">
    <property type="match status" value="1"/>
</dbReference>
<dbReference type="GO" id="GO:0006808">
    <property type="term" value="P:regulation of nitrogen utilization"/>
    <property type="evidence" value="ECO:0007669"/>
    <property type="project" value="InterPro"/>
</dbReference>
<dbReference type="SMART" id="SM00938">
    <property type="entry name" value="P-II"/>
    <property type="match status" value="1"/>
</dbReference>
<sequence>MSIDLTPRIDPAPQEDLKLLTALIHPHLEGRVVQALQELPQFPGFTLVEVRGQGRGRGVGGTYVASEYDLVYQRHLRLEIVCRSSETEAISGLIARAGWTGRRGDGVVFVTPVESFARIREAGAPSETEGGAR</sequence>
<name>A7ICX6_XANP2</name>
<accession>A7ICX6</accession>
<gene>
    <name evidence="4" type="ordered locus">Xaut_0615</name>
</gene>
<organism evidence="4 5">
    <name type="scientific">Xanthobacter autotrophicus (strain ATCC BAA-1158 / Py2)</name>
    <dbReference type="NCBI Taxonomy" id="78245"/>
    <lineage>
        <taxon>Bacteria</taxon>
        <taxon>Pseudomonadati</taxon>
        <taxon>Pseudomonadota</taxon>
        <taxon>Alphaproteobacteria</taxon>
        <taxon>Hyphomicrobiales</taxon>
        <taxon>Xanthobacteraceae</taxon>
        <taxon>Xanthobacter</taxon>
    </lineage>
</organism>
<dbReference type="InterPro" id="IPR011322">
    <property type="entry name" value="N-reg_PII-like_a/b"/>
</dbReference>
<dbReference type="InterPro" id="IPR002187">
    <property type="entry name" value="N-reg_PII"/>
</dbReference>